<dbReference type="AlphaFoldDB" id="A0AAD5T990"/>
<evidence type="ECO:0000313" key="4">
    <source>
        <dbReference type="Proteomes" id="UP001211907"/>
    </source>
</evidence>
<evidence type="ECO:0000256" key="1">
    <source>
        <dbReference type="SAM" id="Phobius"/>
    </source>
</evidence>
<dbReference type="Gene3D" id="3.40.50.10140">
    <property type="entry name" value="Toll/interleukin-1 receptor homology (TIR) domain"/>
    <property type="match status" value="1"/>
</dbReference>
<comment type="caution">
    <text evidence="3">The sequence shown here is derived from an EMBL/GenBank/DDBJ whole genome shotgun (WGS) entry which is preliminary data.</text>
</comment>
<dbReference type="SUPFAM" id="SSF52200">
    <property type="entry name" value="Toll/Interleukin receptor TIR domain"/>
    <property type="match status" value="1"/>
</dbReference>
<dbReference type="Pfam" id="PF13676">
    <property type="entry name" value="TIR_2"/>
    <property type="match status" value="1"/>
</dbReference>
<feature type="domain" description="TIR" evidence="2">
    <location>
        <begin position="544"/>
        <end position="632"/>
    </location>
</feature>
<feature type="transmembrane region" description="Helical" evidence="1">
    <location>
        <begin position="250"/>
        <end position="273"/>
    </location>
</feature>
<evidence type="ECO:0000259" key="2">
    <source>
        <dbReference type="Pfam" id="PF13676"/>
    </source>
</evidence>
<feature type="transmembrane region" description="Helical" evidence="1">
    <location>
        <begin position="756"/>
        <end position="783"/>
    </location>
</feature>
<keyword evidence="1" id="KW-0812">Transmembrane</keyword>
<dbReference type="EMBL" id="JADGJH010000048">
    <property type="protein sequence ID" value="KAJ3140471.1"/>
    <property type="molecule type" value="Genomic_DNA"/>
</dbReference>
<keyword evidence="1" id="KW-0472">Membrane</keyword>
<protein>
    <recommendedName>
        <fullName evidence="2">TIR domain-containing protein</fullName>
    </recommendedName>
</protein>
<dbReference type="InterPro" id="IPR035897">
    <property type="entry name" value="Toll_tir_struct_dom_sf"/>
</dbReference>
<name>A0AAD5T990_9FUNG</name>
<reference evidence="3" key="1">
    <citation type="submission" date="2020-05" db="EMBL/GenBank/DDBJ databases">
        <title>Phylogenomic resolution of chytrid fungi.</title>
        <authorList>
            <person name="Stajich J.E."/>
            <person name="Amses K."/>
            <person name="Simmons R."/>
            <person name="Seto K."/>
            <person name="Myers J."/>
            <person name="Bonds A."/>
            <person name="Quandt C.A."/>
            <person name="Barry K."/>
            <person name="Liu P."/>
            <person name="Grigoriev I."/>
            <person name="Longcore J.E."/>
            <person name="James T.Y."/>
        </authorList>
    </citation>
    <scope>NUCLEOTIDE SEQUENCE</scope>
    <source>
        <strain evidence="3">JEL0513</strain>
    </source>
</reference>
<dbReference type="InterPro" id="IPR000157">
    <property type="entry name" value="TIR_dom"/>
</dbReference>
<dbReference type="GO" id="GO:0007165">
    <property type="term" value="P:signal transduction"/>
    <property type="evidence" value="ECO:0007669"/>
    <property type="project" value="InterPro"/>
</dbReference>
<proteinExistence type="predicted"/>
<evidence type="ECO:0000313" key="3">
    <source>
        <dbReference type="EMBL" id="KAJ3140471.1"/>
    </source>
</evidence>
<organism evidence="3 4">
    <name type="scientific">Physocladia obscura</name>
    <dbReference type="NCBI Taxonomy" id="109957"/>
    <lineage>
        <taxon>Eukaryota</taxon>
        <taxon>Fungi</taxon>
        <taxon>Fungi incertae sedis</taxon>
        <taxon>Chytridiomycota</taxon>
        <taxon>Chytridiomycota incertae sedis</taxon>
        <taxon>Chytridiomycetes</taxon>
        <taxon>Chytridiales</taxon>
        <taxon>Chytriomycetaceae</taxon>
        <taxon>Physocladia</taxon>
    </lineage>
</organism>
<keyword evidence="4" id="KW-1185">Reference proteome</keyword>
<dbReference type="Proteomes" id="UP001211907">
    <property type="component" value="Unassembled WGS sequence"/>
</dbReference>
<feature type="transmembrane region" description="Helical" evidence="1">
    <location>
        <begin position="441"/>
        <end position="466"/>
    </location>
</feature>
<keyword evidence="1" id="KW-1133">Transmembrane helix</keyword>
<feature type="transmembrane region" description="Helical" evidence="1">
    <location>
        <begin position="502"/>
        <end position="520"/>
    </location>
</feature>
<gene>
    <name evidence="3" type="ORF">HK100_009379</name>
</gene>
<sequence>MSQSTTAVFNAAQHCKTFGSTPACGPNFIGLPFLSGLNLVDFEQFSGVSFSGRIPFIFDDENAFNKSLFNFANPNFNNASTFDCVGIDPHLRYLESFFCSAVVFVANLTGCSVDLSVSTVCDDVCQTAYGMMYNLTTIDACNPTVLNGTTSEYFTDYVNDMSTVCQQGQNYLFSSINQPTKCSLGSNGKIGNELDNCGFLVYNATYCQNDGYNDWCCEVAEHNAQYALFDSNWQGFTVHWNSSHTGSFELHLIIAIACLVVALFAIVIGIHVFNSGRRRDSEGEEVDAPTFSQNLLNNAKSLNDFEGPFPKESIQPDYASFFSILGVSQTDRSDAEKFFDLDKLGWGQTTGRSTPAVDPWAPLSDEHRRPPVLALADLSKTSYDNKIASLGSIIQWFNLKTFTKKHYELGNCLVVQAQTQTKEKTGKKFSKMFIYQRFDTFSGLIQGVVATVLVTICFLLVAAHLIGTIQYPNPDPYTQDVTPKITLIQGIVGEILATISNFYISIAAALLLVVYTYALFSRSKPQPGLLKYLRQVGLPQIEEVMISYSWEVGISENARGLAHVLYKSGLRAWIDVLKLETADNTANTTRTVAKHTRFVVIYLTEQYLQSPACFIEFLEALSAPNPTQRLIVFAPKISLKTKSRGSEEASRVKNVAERLLKAGILVLDDHNDFIQCINDLIIHSSHQSHLFWWQNYKTEAAGIPYEAIVPTKRQAPQLKRWNLRIFGELVGRNPVQISNIWLRSSLRKTGTRASSIPWLGLLNAGIFIMILADLSLGVTPFLIDLWYSAVDSSVDSVMKTKSVAASIITPVSHISQVWFEVCCQIAILGMMLAISSLSGNVLFDNRSHMTVNLHPLIASFNFRQRKFKKYDTEARKRMRILERLQSRRKKIEHQQIFDKKRALHQIITAHTEISALPRVKVLVYDFGTSNEVASTLKTFLGNIDMLPETNPDFSHPNFNFGHSTSGFEIYVPVFIFGANTAEEVAKQVQEYGRILEASKLSLQDCVIVAAHPTNGKKEVQGLFQSKFTLRNINGEAEQVNIGQFLILVETFYVHNEFASEVIFHIGLRVNNALKRITRASLQEDLEEARLDSKKNPAEFRGYQNQISV</sequence>
<accession>A0AAD5T990</accession>